<evidence type="ECO:0000313" key="2">
    <source>
        <dbReference type="Proteomes" id="UP000007575"/>
    </source>
</evidence>
<sequence length="213" mass="23294">MLGLCWLALRHSSDPEFPEIFALEGMSSEAFKGMVDRSMEKVQVRQALYVLEALSSEYGVTRLALVQGAIKTIADASDGALIIKADDDLILPEVDEGDWKEEERVRVAALRDLLPAPAEALDLMSGMYLASELDDRLGGVLEVVVSEVVGFELSEGYLGTCNHEALLEMWQSAGLPQEPNAADEYLRAMLLEEWPALKARGWMPAPLLATAAD</sequence>
<keyword evidence="2" id="KW-1185">Reference proteome</keyword>
<dbReference type="HOGENOM" id="CLU_1292653_0_0_0"/>
<organism evidence="1 2">
    <name type="scientific">Deinococcus gobiensis (strain DSM 21396 / JCM 16679 / CGMCC 1.7299 / I-0)</name>
    <dbReference type="NCBI Taxonomy" id="745776"/>
    <lineage>
        <taxon>Bacteria</taxon>
        <taxon>Thermotogati</taxon>
        <taxon>Deinococcota</taxon>
        <taxon>Deinococci</taxon>
        <taxon>Deinococcales</taxon>
        <taxon>Deinococcaceae</taxon>
        <taxon>Deinococcus</taxon>
    </lineage>
</organism>
<dbReference type="PATRIC" id="fig|745776.4.peg.4080"/>
<geneLocation type="plasmid" evidence="1 2">
    <name>P5</name>
</geneLocation>
<dbReference type="AlphaFoldDB" id="H8H3X1"/>
<proteinExistence type="predicted"/>
<dbReference type="KEGG" id="dgo:DGo_PE0074"/>
<protein>
    <submittedName>
        <fullName evidence="1">Uncharacterized protein</fullName>
    </submittedName>
</protein>
<evidence type="ECO:0000313" key="1">
    <source>
        <dbReference type="EMBL" id="AFD28218.1"/>
    </source>
</evidence>
<dbReference type="EMBL" id="CP002196">
    <property type="protein sequence ID" value="AFD28218.1"/>
    <property type="molecule type" value="Genomic_DNA"/>
</dbReference>
<reference evidence="1 2" key="1">
    <citation type="journal article" date="2012" name="PLoS ONE">
        <title>Genome sequence and transcriptome analysis of the radioresistant bacterium Deinococcus gobiensis: insights into the extreme environmental adaptations.</title>
        <authorList>
            <person name="Yuan M."/>
            <person name="Chen M."/>
            <person name="Zhang W."/>
            <person name="Lu W."/>
            <person name="Wang J."/>
            <person name="Yang M."/>
            <person name="Zhao P."/>
            <person name="Tang R."/>
            <person name="Li X."/>
            <person name="Hao Y."/>
            <person name="Zhou Z."/>
            <person name="Zhan Y."/>
            <person name="Yu H."/>
            <person name="Teng C."/>
            <person name="Yan Y."/>
            <person name="Ping S."/>
            <person name="Wang Y."/>
            <person name="Lin M."/>
        </authorList>
    </citation>
    <scope>NUCLEOTIDE SEQUENCE [LARGE SCALE GENOMIC DNA]</scope>
    <source>
        <strain evidence="2">DSM 21396 / JCM 16679 / CGMCC 1.7299 / I-0</strain>
        <plasmid evidence="1">P5</plasmid>
    </source>
</reference>
<name>H8H3X1_DEIGI</name>
<dbReference type="Proteomes" id="UP000007575">
    <property type="component" value="Plasmid P5"/>
</dbReference>
<keyword evidence="1" id="KW-0614">Plasmid</keyword>
<gene>
    <name evidence="1" type="ordered locus">DGo_PE0074</name>
</gene>
<accession>H8H3X1</accession>